<protein>
    <submittedName>
        <fullName evidence="3">Uncharacterized protein</fullName>
    </submittedName>
</protein>
<dbReference type="EMBL" id="HBHX01052302">
    <property type="protein sequence ID" value="CAE0131808.1"/>
    <property type="molecule type" value="Transcribed_RNA"/>
</dbReference>
<evidence type="ECO:0000313" key="2">
    <source>
        <dbReference type="EMBL" id="CAE0131806.1"/>
    </source>
</evidence>
<dbReference type="EMBL" id="HBHX01052301">
    <property type="protein sequence ID" value="CAE0131806.1"/>
    <property type="molecule type" value="Transcribed_RNA"/>
</dbReference>
<organism evidence="3">
    <name type="scientific">Haptolina ericina</name>
    <dbReference type="NCBI Taxonomy" id="156174"/>
    <lineage>
        <taxon>Eukaryota</taxon>
        <taxon>Haptista</taxon>
        <taxon>Haptophyta</taxon>
        <taxon>Prymnesiophyceae</taxon>
        <taxon>Prymnesiales</taxon>
        <taxon>Prymnesiaceae</taxon>
        <taxon>Haptolina</taxon>
    </lineage>
</organism>
<proteinExistence type="predicted"/>
<feature type="region of interest" description="Disordered" evidence="1">
    <location>
        <begin position="1"/>
        <end position="20"/>
    </location>
</feature>
<name>A0A6T9KPK0_9EUKA</name>
<evidence type="ECO:0000313" key="3">
    <source>
        <dbReference type="EMBL" id="CAE0131808.1"/>
    </source>
</evidence>
<sequence length="941" mass="101433">MCARARSVGPMRFGGGRPRRTHPAHAMTCSALTQPSLIRPPCACAVSVRAELGLGDQVDRYAPTLVDATSYSSDRYTESRPSANYFIDTYIEGITGDGYSVFELGSASGLRGYAGPFNTWRFSATETEDFSVTGSGAVCDVGVMPTAHECLPAASALATAYGLRPTLRPSPFVASSATQQCSVELTRDECLDFKLAHLGFVDQNGQVAGTSTSFDGSDVHVPYGCQWYVDPLTPWHAPASNRFMFNTLNADDKSFNNERDTTNTICTGVNDGCYASYSHRVCGFLADASVDLAAAQMYTAYKSADTSCSSPFSSPLGCSVNINHQFIPQYQISGGTDCNLQWTPLVCSTPFLDGLQYGRIRIEWTVASQNHWIQFRLADGDNPFVERLTADSTHPHDPTIETNGALVFLLSDFSTSDTELMSWVTSDGGAVLAIAGSGSGVNPNENMYTAWGIKPRKDSYFECGVSGDTGCATSGDSEVVWAGKGAFYGACQSSTYSAGWVGVQTDGVQKAYSYNSGRRCLVEANLATMSDPIPSERRQRRRASEPNEEAPLSGPLRRVTETGSHKWANVTGSYRRRRMSSPSEVGMRLRIEREYRFTVLYAESESDKASLGGPLGWSAFAPLYNYEYGWNKVIRIEWGTDSYLQFKSPYANPFVAQPASVDAGATFTSTTPWASGYPLLNIPRAITVSTQGAALFDLTEFHTSDTKLHEEVLKAGGAVLAISPQGATRCAWAIKPRTDTNYDSTPTPFAGVCGPNEEGIGAFYAADRSACGLLPCDPVVTKYPGFVGVKDSTEGKTSTSPWMGESGNIRTGMRLLIETTEYVLTSGKCQTLLTEAECQDEASHRELTGPGLLQYTAAPPNNVFPTGCYFLPEAEASYHGQVFFKSASVSSSDDVDCSESAKCLCARVPGRVAAVSSSSPSINTTILASSRVSSRVNTRPW</sequence>
<evidence type="ECO:0000256" key="1">
    <source>
        <dbReference type="SAM" id="MobiDB-lite"/>
    </source>
</evidence>
<feature type="compositionally biased region" description="Basic and acidic residues" evidence="1">
    <location>
        <begin position="534"/>
        <end position="545"/>
    </location>
</feature>
<gene>
    <name evidence="2" type="ORF">HERI1096_LOCUS28874</name>
    <name evidence="3" type="ORF">HERI1096_LOCUS28875</name>
</gene>
<accession>A0A6T9KPK0</accession>
<reference evidence="3" key="1">
    <citation type="submission" date="2021-01" db="EMBL/GenBank/DDBJ databases">
        <authorList>
            <person name="Corre E."/>
            <person name="Pelletier E."/>
            <person name="Niang G."/>
            <person name="Scheremetjew M."/>
            <person name="Finn R."/>
            <person name="Kale V."/>
            <person name="Holt S."/>
            <person name="Cochrane G."/>
            <person name="Meng A."/>
            <person name="Brown T."/>
            <person name="Cohen L."/>
        </authorList>
    </citation>
    <scope>NUCLEOTIDE SEQUENCE</scope>
    <source>
        <strain evidence="3">CCMP281</strain>
    </source>
</reference>
<dbReference type="AlphaFoldDB" id="A0A6T9KPK0"/>
<feature type="region of interest" description="Disordered" evidence="1">
    <location>
        <begin position="531"/>
        <end position="558"/>
    </location>
</feature>